<accession>A0A0C3EMJ3</accession>
<dbReference type="Proteomes" id="UP000054166">
    <property type="component" value="Unassembled WGS sequence"/>
</dbReference>
<reference evidence="1 2" key="1">
    <citation type="submission" date="2014-04" db="EMBL/GenBank/DDBJ databases">
        <authorList>
            <consortium name="DOE Joint Genome Institute"/>
            <person name="Kuo A."/>
            <person name="Tarkka M."/>
            <person name="Buscot F."/>
            <person name="Kohler A."/>
            <person name="Nagy L.G."/>
            <person name="Floudas D."/>
            <person name="Copeland A."/>
            <person name="Barry K.W."/>
            <person name="Cichocki N."/>
            <person name="Veneault-Fourrey C."/>
            <person name="LaButti K."/>
            <person name="Lindquist E.A."/>
            <person name="Lipzen A."/>
            <person name="Lundell T."/>
            <person name="Morin E."/>
            <person name="Murat C."/>
            <person name="Sun H."/>
            <person name="Tunlid A."/>
            <person name="Henrissat B."/>
            <person name="Grigoriev I.V."/>
            <person name="Hibbett D.S."/>
            <person name="Martin F."/>
            <person name="Nordberg H.P."/>
            <person name="Cantor M.N."/>
            <person name="Hua S.X."/>
        </authorList>
    </citation>
    <scope>NUCLEOTIDE SEQUENCE [LARGE SCALE GENOMIC DNA]</scope>
    <source>
        <strain evidence="1 2">F 1598</strain>
    </source>
</reference>
<dbReference type="STRING" id="765440.A0A0C3EMJ3"/>
<dbReference type="HOGENOM" id="CLU_1171017_0_0_1"/>
<keyword evidence="2" id="KW-1185">Reference proteome</keyword>
<dbReference type="OrthoDB" id="2881727at2759"/>
<gene>
    <name evidence="1" type="ORF">PILCRDRAFT_14942</name>
</gene>
<protein>
    <submittedName>
        <fullName evidence="1">Uncharacterized protein</fullName>
    </submittedName>
</protein>
<evidence type="ECO:0000313" key="2">
    <source>
        <dbReference type="Proteomes" id="UP000054166"/>
    </source>
</evidence>
<name>A0A0C3EMJ3_PILCF</name>
<proteinExistence type="predicted"/>
<reference evidence="2" key="2">
    <citation type="submission" date="2015-01" db="EMBL/GenBank/DDBJ databases">
        <title>Evolutionary Origins and Diversification of the Mycorrhizal Mutualists.</title>
        <authorList>
            <consortium name="DOE Joint Genome Institute"/>
            <consortium name="Mycorrhizal Genomics Consortium"/>
            <person name="Kohler A."/>
            <person name="Kuo A."/>
            <person name="Nagy L.G."/>
            <person name="Floudas D."/>
            <person name="Copeland A."/>
            <person name="Barry K.W."/>
            <person name="Cichocki N."/>
            <person name="Veneault-Fourrey C."/>
            <person name="LaButti K."/>
            <person name="Lindquist E.A."/>
            <person name="Lipzen A."/>
            <person name="Lundell T."/>
            <person name="Morin E."/>
            <person name="Murat C."/>
            <person name="Riley R."/>
            <person name="Ohm R."/>
            <person name="Sun H."/>
            <person name="Tunlid A."/>
            <person name="Henrissat B."/>
            <person name="Grigoriev I.V."/>
            <person name="Hibbett D.S."/>
            <person name="Martin F."/>
        </authorList>
    </citation>
    <scope>NUCLEOTIDE SEQUENCE [LARGE SCALE GENOMIC DNA]</scope>
    <source>
        <strain evidence="2">F 1598</strain>
    </source>
</reference>
<dbReference type="AlphaFoldDB" id="A0A0C3EMJ3"/>
<dbReference type="InParanoid" id="A0A0C3EMJ3"/>
<dbReference type="EMBL" id="KN833073">
    <property type="protein sequence ID" value="KIM73805.1"/>
    <property type="molecule type" value="Genomic_DNA"/>
</dbReference>
<organism evidence="1 2">
    <name type="scientific">Piloderma croceum (strain F 1598)</name>
    <dbReference type="NCBI Taxonomy" id="765440"/>
    <lineage>
        <taxon>Eukaryota</taxon>
        <taxon>Fungi</taxon>
        <taxon>Dikarya</taxon>
        <taxon>Basidiomycota</taxon>
        <taxon>Agaricomycotina</taxon>
        <taxon>Agaricomycetes</taxon>
        <taxon>Agaricomycetidae</taxon>
        <taxon>Atheliales</taxon>
        <taxon>Atheliaceae</taxon>
        <taxon>Piloderma</taxon>
    </lineage>
</organism>
<evidence type="ECO:0000313" key="1">
    <source>
        <dbReference type="EMBL" id="KIM73805.1"/>
    </source>
</evidence>
<sequence length="237" mass="27170">MSSEQQGVALIAQSLLDRFDELSIDSADEGAEQSEVDKYKVPYATLADGDDHAGNSEPPLKRARNLRKDDSLDPSAKWFPWCDKITFSCTFHNLFFSQHQLNLFLWLLQVNDIDDVPSVKSMQTLNAMLQKMCSVDSIKYKGALRHSYYVNSLSQIITQEMANPKVRPHLKFYPKDRQRGVSEAHQGYCWLHEMADDEITPMAHLGCQDYYIHEPAMLRDGVCCIPVRWFTVGEMED</sequence>